<sequence length="810" mass="92336">MPQRIYGAADHVTVMRPLHQNEDIGYNDRKPSKLEQMRADYQRKLLKEKEEKMVHLYEENQKKAMMRLTKNGSGGVGEHYSNGGASPTGGKSVREFFNERRRLEASGAPMPSIDQHYKQAKGYASPGGWSSRTGSGNSTTKGSHMMHGGKSSAGRDRAQPLAPIQRRPPLATETASATKTNYSNHPNQDSRLLTNGGMQAKSGIPLRQHNSQTAVGAGDNPFNSRPTLIKHKPLPPTTNGVDNRVDANRVAQGKAPAQPSLLPRYVPPSNKHSQFEQQQQQQQQQQDQQHLRQYQQQQSRQPHPPSDAKPGVSRPGWKPRTKATPVSKGTGANGGVGGKRGGEKLTDFQKWQLEQNEARENRLKKYAANNNTADSPDDGHWGHDADHTDVTNFNGNHENDKESEPKSIINNRGANRDRLNRLNGHINVMEEDDIEEDEGYDNDENDGDEEEVPYEDDEDEANDQIREQERALLEQIAAKQREMEKLKKEREEEEEEERRELALRKKREAAERARQKKLDEERRKEEEKQRKQEEEEERQEQRREEQRQKEEDKRRKEAEKRRTEDEKKRQEEERKAAKRQAEEERRLAKKSQQQLSSRGASSSGHTGIDDEYISSTSSSRHNYANETFRANSEATAPIDDKPVTSVGDDARFYLQAAASSDAKGSVGSLVACRQCGRKFAQDRIKKHQDACVKANKPRKEFNAAMKRVEGTEMAKYAGKNRKPEPPKKKSNWRAKHEEFIQSLRYAKKVTEYEKEGKDLRQLAPPPPTQNPDLVPCPHCGRTFNETAAERHIPRCKEIKTRIPPMNTRRR</sequence>
<comment type="caution">
    <text evidence="9">The sequence shown here is derived from an EMBL/GenBank/DDBJ whole genome shotgun (WGS) entry which is preliminary data.</text>
</comment>
<keyword evidence="5" id="KW-0175">Coiled coil</keyword>
<dbReference type="InterPro" id="IPR026104">
    <property type="entry name" value="ZNF_C2HC_dom_1C"/>
</dbReference>
<evidence type="ECO:0000313" key="10">
    <source>
        <dbReference type="Proteomes" id="UP000735302"/>
    </source>
</evidence>
<dbReference type="InterPro" id="IPR049899">
    <property type="entry name" value="Znf_C2HC_C3H"/>
</dbReference>
<evidence type="ECO:0000256" key="1">
    <source>
        <dbReference type="ARBA" id="ARBA00010843"/>
    </source>
</evidence>
<dbReference type="Gene3D" id="3.30.160.60">
    <property type="entry name" value="Classic Zinc Finger"/>
    <property type="match status" value="2"/>
</dbReference>
<evidence type="ECO:0000256" key="3">
    <source>
        <dbReference type="ARBA" id="ARBA00022771"/>
    </source>
</evidence>
<evidence type="ECO:0000256" key="6">
    <source>
        <dbReference type="PROSITE-ProRule" id="PRU01371"/>
    </source>
</evidence>
<organism evidence="9 10">
    <name type="scientific">Plakobranchus ocellatus</name>
    <dbReference type="NCBI Taxonomy" id="259542"/>
    <lineage>
        <taxon>Eukaryota</taxon>
        <taxon>Metazoa</taxon>
        <taxon>Spiralia</taxon>
        <taxon>Lophotrochozoa</taxon>
        <taxon>Mollusca</taxon>
        <taxon>Gastropoda</taxon>
        <taxon>Heterobranchia</taxon>
        <taxon>Euthyneura</taxon>
        <taxon>Panpulmonata</taxon>
        <taxon>Sacoglossa</taxon>
        <taxon>Placobranchoidea</taxon>
        <taxon>Plakobranchidae</taxon>
        <taxon>Plakobranchus</taxon>
    </lineage>
</organism>
<feature type="compositionally biased region" description="Low complexity" evidence="7">
    <location>
        <begin position="275"/>
        <end position="301"/>
    </location>
</feature>
<dbReference type="AlphaFoldDB" id="A0AAV4ABB1"/>
<feature type="domain" description="C2HC/C3H-type" evidence="8">
    <location>
        <begin position="668"/>
        <end position="697"/>
    </location>
</feature>
<dbReference type="Proteomes" id="UP000735302">
    <property type="component" value="Unassembled WGS sequence"/>
</dbReference>
<feature type="region of interest" description="Disordered" evidence="7">
    <location>
        <begin position="712"/>
        <end position="733"/>
    </location>
</feature>
<feature type="compositionally biased region" description="Polar residues" evidence="7">
    <location>
        <begin position="591"/>
        <end position="605"/>
    </location>
</feature>
<feature type="compositionally biased region" description="Basic and acidic residues" evidence="7">
    <location>
        <begin position="377"/>
        <end position="389"/>
    </location>
</feature>
<dbReference type="GO" id="GO:0008270">
    <property type="term" value="F:zinc ion binding"/>
    <property type="evidence" value="ECO:0007669"/>
    <property type="project" value="UniProtKB-KW"/>
</dbReference>
<dbReference type="PANTHER" id="PTHR14649">
    <property type="entry name" value="ZINC FINGER C2HC DOMAIN-CONTAINING PROTEIN 1C"/>
    <property type="match status" value="1"/>
</dbReference>
<feature type="domain" description="C2HC/C3H-type" evidence="8">
    <location>
        <begin position="772"/>
        <end position="801"/>
    </location>
</feature>
<feature type="compositionally biased region" description="Polar residues" evidence="7">
    <location>
        <begin position="173"/>
        <end position="197"/>
    </location>
</feature>
<feature type="region of interest" description="Disordered" evidence="7">
    <location>
        <begin position="754"/>
        <end position="777"/>
    </location>
</feature>
<keyword evidence="10" id="KW-1185">Reference proteome</keyword>
<evidence type="ECO:0000259" key="8">
    <source>
        <dbReference type="PROSITE" id="PS52027"/>
    </source>
</evidence>
<feature type="region of interest" description="Disordered" evidence="7">
    <location>
        <begin position="119"/>
        <end position="644"/>
    </location>
</feature>
<dbReference type="EMBL" id="BLXT01003735">
    <property type="protein sequence ID" value="GFO04125.1"/>
    <property type="molecule type" value="Genomic_DNA"/>
</dbReference>
<feature type="compositionally biased region" description="Basic and acidic residues" evidence="7">
    <location>
        <begin position="479"/>
        <end position="490"/>
    </location>
</feature>
<evidence type="ECO:0000256" key="2">
    <source>
        <dbReference type="ARBA" id="ARBA00022723"/>
    </source>
</evidence>
<keyword evidence="4" id="KW-0862">Zinc</keyword>
<feature type="compositionally biased region" description="Polar residues" evidence="7">
    <location>
        <begin position="613"/>
        <end position="634"/>
    </location>
</feature>
<dbReference type="Pfam" id="PF13913">
    <property type="entry name" value="zf-C2HC_2"/>
    <property type="match status" value="2"/>
</dbReference>
<feature type="compositionally biased region" description="Basic and acidic residues" evidence="7">
    <location>
        <begin position="498"/>
        <end position="586"/>
    </location>
</feature>
<name>A0AAV4ABB1_9GAST</name>
<reference evidence="9 10" key="1">
    <citation type="journal article" date="2021" name="Elife">
        <title>Chloroplast acquisition without the gene transfer in kleptoplastic sea slugs, Plakobranchus ocellatus.</title>
        <authorList>
            <person name="Maeda T."/>
            <person name="Takahashi S."/>
            <person name="Yoshida T."/>
            <person name="Shimamura S."/>
            <person name="Takaki Y."/>
            <person name="Nagai Y."/>
            <person name="Toyoda A."/>
            <person name="Suzuki Y."/>
            <person name="Arimoto A."/>
            <person name="Ishii H."/>
            <person name="Satoh N."/>
            <person name="Nishiyama T."/>
            <person name="Hasebe M."/>
            <person name="Maruyama T."/>
            <person name="Minagawa J."/>
            <person name="Obokata J."/>
            <person name="Shigenobu S."/>
        </authorList>
    </citation>
    <scope>NUCLEOTIDE SEQUENCE [LARGE SCALE GENOMIC DNA]</scope>
</reference>
<evidence type="ECO:0000256" key="4">
    <source>
        <dbReference type="ARBA" id="ARBA00022833"/>
    </source>
</evidence>
<comment type="similarity">
    <text evidence="1">Belongs to the ZC2HC1 family.</text>
</comment>
<accession>A0AAV4ABB1</accession>
<evidence type="ECO:0000256" key="7">
    <source>
        <dbReference type="SAM" id="MobiDB-lite"/>
    </source>
</evidence>
<feature type="compositionally biased region" description="Acidic residues" evidence="7">
    <location>
        <begin position="429"/>
        <end position="462"/>
    </location>
</feature>
<evidence type="ECO:0000256" key="5">
    <source>
        <dbReference type="ARBA" id="ARBA00023054"/>
    </source>
</evidence>
<evidence type="ECO:0000313" key="9">
    <source>
        <dbReference type="EMBL" id="GFO04125.1"/>
    </source>
</evidence>
<proteinExistence type="inferred from homology"/>
<keyword evidence="3 6" id="KW-0863">Zinc-finger</keyword>
<dbReference type="PROSITE" id="PS52027">
    <property type="entry name" value="ZF_C2HC_C3H"/>
    <property type="match status" value="2"/>
</dbReference>
<protein>
    <submittedName>
        <fullName evidence="9">Zinc finger c2hc domain-containing protein 1c</fullName>
    </submittedName>
</protein>
<feature type="compositionally biased region" description="Basic and acidic residues" evidence="7">
    <location>
        <begin position="463"/>
        <end position="472"/>
    </location>
</feature>
<dbReference type="PANTHER" id="PTHR14649:SF1">
    <property type="entry name" value="ZINC FINGER C2HC DOMAIN-CONTAINING PROTEIN 1C"/>
    <property type="match status" value="1"/>
</dbReference>
<keyword evidence="2" id="KW-0479">Metal-binding</keyword>
<feature type="compositionally biased region" description="Polar residues" evidence="7">
    <location>
        <begin position="128"/>
        <end position="142"/>
    </location>
</feature>
<gene>
    <name evidence="9" type="ORF">PoB_003063000</name>
</gene>